<protein>
    <submittedName>
        <fullName evidence="1">Deoxycytidine monophosphate (dCMP) deaminase</fullName>
        <ecNumber evidence="1">3.5.4.12</ecNumber>
    </submittedName>
</protein>
<keyword evidence="1" id="KW-0378">Hydrolase</keyword>
<proteinExistence type="predicted"/>
<dbReference type="Proteomes" id="UP001139981">
    <property type="component" value="Unassembled WGS sequence"/>
</dbReference>
<sequence>MFISLIGSKASGKEEVANYLVTRLNFTRLYLDKTKDNKHAFATAKDLIDYITPRWRQNFVTTSVTSPIDVYLLWKRPFVLVVAIDAPLGTRYARYCAKSPALPLSLAQFVAMDDTLLYQCEEPPTNILQTLTADSDLEPPQQEQLLLSPIIRNAAAAHELNLKRVLSSANLTIANTFSTLADLHAYLDHLDLLNTERIRPSWDT</sequence>
<dbReference type="EC" id="3.5.4.12" evidence="1"/>
<dbReference type="EMBL" id="JANBVB010000838">
    <property type="protein sequence ID" value="KAJ2892002.1"/>
    <property type="molecule type" value="Genomic_DNA"/>
</dbReference>
<feature type="non-terminal residue" evidence="1">
    <location>
        <position position="204"/>
    </location>
</feature>
<accession>A0ACC1M0W5</accession>
<evidence type="ECO:0000313" key="2">
    <source>
        <dbReference type="Proteomes" id="UP001139981"/>
    </source>
</evidence>
<evidence type="ECO:0000313" key="1">
    <source>
        <dbReference type="EMBL" id="KAJ2892002.1"/>
    </source>
</evidence>
<organism evidence="1 2">
    <name type="scientific">Coemansia aciculifera</name>
    <dbReference type="NCBI Taxonomy" id="417176"/>
    <lineage>
        <taxon>Eukaryota</taxon>
        <taxon>Fungi</taxon>
        <taxon>Fungi incertae sedis</taxon>
        <taxon>Zoopagomycota</taxon>
        <taxon>Kickxellomycotina</taxon>
        <taxon>Kickxellomycetes</taxon>
        <taxon>Kickxellales</taxon>
        <taxon>Kickxellaceae</taxon>
        <taxon>Coemansia</taxon>
    </lineage>
</organism>
<keyword evidence="2" id="KW-1185">Reference proteome</keyword>
<reference evidence="1" key="1">
    <citation type="submission" date="2022-07" db="EMBL/GenBank/DDBJ databases">
        <title>Phylogenomic reconstructions and comparative analyses of Kickxellomycotina fungi.</title>
        <authorList>
            <person name="Reynolds N.K."/>
            <person name="Stajich J.E."/>
            <person name="Barry K."/>
            <person name="Grigoriev I.V."/>
            <person name="Crous P."/>
            <person name="Smith M.E."/>
        </authorList>
    </citation>
    <scope>NUCLEOTIDE SEQUENCE</scope>
    <source>
        <strain evidence="1">CBS 190363</strain>
    </source>
</reference>
<name>A0ACC1M0W5_9FUNG</name>
<gene>
    <name evidence="1" type="primary">DCD1</name>
    <name evidence="1" type="ORF">IWW38_003388</name>
</gene>
<comment type="caution">
    <text evidence="1">The sequence shown here is derived from an EMBL/GenBank/DDBJ whole genome shotgun (WGS) entry which is preliminary data.</text>
</comment>